<keyword evidence="1" id="KW-0732">Signal</keyword>
<evidence type="ECO:0008006" key="4">
    <source>
        <dbReference type="Google" id="ProtNLM"/>
    </source>
</evidence>
<protein>
    <recommendedName>
        <fullName evidence="4">SCP domain-containing protein</fullName>
    </recommendedName>
</protein>
<feature type="signal peptide" evidence="1">
    <location>
        <begin position="1"/>
        <end position="27"/>
    </location>
</feature>
<sequence>MARAVLLVIAVVVVAVVVVSGLRGADAARPARESVGGSYPACWNAYEEARANVATWLARDGSLIKCRPSYRGGQGTTSAWGLQAHYLLTSTS</sequence>
<reference evidence="2 3" key="1">
    <citation type="journal article" date="2019" name="Nat. Plants">
        <title>Genome sequencing of Musa balbisiana reveals subgenome evolution and function divergence in polyploid bananas.</title>
        <authorList>
            <person name="Yao X."/>
        </authorList>
    </citation>
    <scope>NUCLEOTIDE SEQUENCE [LARGE SCALE GENOMIC DNA]</scope>
    <source>
        <strain evidence="3">cv. DH-PKW</strain>
        <tissue evidence="2">Leaves</tissue>
    </source>
</reference>
<name>A0A4S8JLF3_MUSBA</name>
<dbReference type="EMBL" id="PYDT01000004">
    <property type="protein sequence ID" value="THU62911.1"/>
    <property type="molecule type" value="Genomic_DNA"/>
</dbReference>
<gene>
    <name evidence="2" type="ORF">C4D60_Mb01t10150</name>
</gene>
<dbReference type="AlphaFoldDB" id="A0A4S8JLF3"/>
<evidence type="ECO:0000256" key="1">
    <source>
        <dbReference type="SAM" id="SignalP"/>
    </source>
</evidence>
<accession>A0A4S8JLF3</accession>
<evidence type="ECO:0000313" key="2">
    <source>
        <dbReference type="EMBL" id="THU62911.1"/>
    </source>
</evidence>
<feature type="chain" id="PRO_5020517324" description="SCP domain-containing protein" evidence="1">
    <location>
        <begin position="28"/>
        <end position="92"/>
    </location>
</feature>
<comment type="caution">
    <text evidence="2">The sequence shown here is derived from an EMBL/GenBank/DDBJ whole genome shotgun (WGS) entry which is preliminary data.</text>
</comment>
<keyword evidence="3" id="KW-1185">Reference proteome</keyword>
<proteinExistence type="predicted"/>
<evidence type="ECO:0000313" key="3">
    <source>
        <dbReference type="Proteomes" id="UP000317650"/>
    </source>
</evidence>
<organism evidence="2 3">
    <name type="scientific">Musa balbisiana</name>
    <name type="common">Banana</name>
    <dbReference type="NCBI Taxonomy" id="52838"/>
    <lineage>
        <taxon>Eukaryota</taxon>
        <taxon>Viridiplantae</taxon>
        <taxon>Streptophyta</taxon>
        <taxon>Embryophyta</taxon>
        <taxon>Tracheophyta</taxon>
        <taxon>Spermatophyta</taxon>
        <taxon>Magnoliopsida</taxon>
        <taxon>Liliopsida</taxon>
        <taxon>Zingiberales</taxon>
        <taxon>Musaceae</taxon>
        <taxon>Musa</taxon>
    </lineage>
</organism>
<dbReference type="Proteomes" id="UP000317650">
    <property type="component" value="Chromosome 1"/>
</dbReference>